<dbReference type="Gene3D" id="3.30.70.270">
    <property type="match status" value="1"/>
</dbReference>
<dbReference type="GO" id="GO:1902201">
    <property type="term" value="P:negative regulation of bacterial-type flagellum-dependent cell motility"/>
    <property type="evidence" value="ECO:0007669"/>
    <property type="project" value="TreeGrafter"/>
</dbReference>
<evidence type="ECO:0000256" key="2">
    <source>
        <dbReference type="ARBA" id="ARBA00012528"/>
    </source>
</evidence>
<dbReference type="InterPro" id="IPR029787">
    <property type="entry name" value="Nucleotide_cyclase"/>
</dbReference>
<dbReference type="InterPro" id="IPR000160">
    <property type="entry name" value="GGDEF_dom"/>
</dbReference>
<dbReference type="RefSeq" id="WP_140605495.1">
    <property type="nucleotide sequence ID" value="NZ_SAWY01000040.1"/>
</dbReference>
<dbReference type="SUPFAM" id="SSF55073">
    <property type="entry name" value="Nucleotide cyclase"/>
    <property type="match status" value="1"/>
</dbReference>
<reference evidence="5 6" key="1">
    <citation type="submission" date="2019-01" db="EMBL/GenBank/DDBJ databases">
        <title>Litorilituus lipolytica sp. nov., isolated from intertidal sand of the Yellow Sea in China.</title>
        <authorList>
            <person name="Liu A."/>
        </authorList>
    </citation>
    <scope>NUCLEOTIDE SEQUENCE [LARGE SCALE GENOMIC DNA]</scope>
    <source>
        <strain evidence="5 6">RZ04</strain>
    </source>
</reference>
<dbReference type="GO" id="GO:0005886">
    <property type="term" value="C:plasma membrane"/>
    <property type="evidence" value="ECO:0007669"/>
    <property type="project" value="TreeGrafter"/>
</dbReference>
<dbReference type="InterPro" id="IPR048516">
    <property type="entry name" value="DGCcoil"/>
</dbReference>
<dbReference type="GO" id="GO:0043709">
    <property type="term" value="P:cell adhesion involved in single-species biofilm formation"/>
    <property type="evidence" value="ECO:0007669"/>
    <property type="project" value="TreeGrafter"/>
</dbReference>
<dbReference type="AlphaFoldDB" id="A0A502KWF2"/>
<evidence type="ECO:0000256" key="3">
    <source>
        <dbReference type="ARBA" id="ARBA00034247"/>
    </source>
</evidence>
<evidence type="ECO:0000256" key="1">
    <source>
        <dbReference type="ARBA" id="ARBA00001946"/>
    </source>
</evidence>
<dbReference type="FunFam" id="3.30.70.270:FF:000001">
    <property type="entry name" value="Diguanylate cyclase domain protein"/>
    <property type="match status" value="1"/>
</dbReference>
<dbReference type="EC" id="2.7.7.65" evidence="2"/>
<dbReference type="OrthoDB" id="9812260at2"/>
<organism evidence="5 6">
    <name type="scientific">Litorilituus lipolyticus</name>
    <dbReference type="NCBI Taxonomy" id="2491017"/>
    <lineage>
        <taxon>Bacteria</taxon>
        <taxon>Pseudomonadati</taxon>
        <taxon>Pseudomonadota</taxon>
        <taxon>Gammaproteobacteria</taxon>
        <taxon>Alteromonadales</taxon>
        <taxon>Colwelliaceae</taxon>
        <taxon>Litorilituus</taxon>
    </lineage>
</organism>
<dbReference type="PANTHER" id="PTHR45138:SF9">
    <property type="entry name" value="DIGUANYLATE CYCLASE DGCM-RELATED"/>
    <property type="match status" value="1"/>
</dbReference>
<dbReference type="SMART" id="SM00267">
    <property type="entry name" value="GGDEF"/>
    <property type="match status" value="1"/>
</dbReference>
<gene>
    <name evidence="5" type="ORF">EPA86_16530</name>
</gene>
<dbReference type="NCBIfam" id="TIGR00254">
    <property type="entry name" value="GGDEF"/>
    <property type="match status" value="1"/>
</dbReference>
<feature type="domain" description="GGDEF" evidence="4">
    <location>
        <begin position="398"/>
        <end position="529"/>
    </location>
</feature>
<comment type="cofactor">
    <cofactor evidence="1">
        <name>Mg(2+)</name>
        <dbReference type="ChEBI" id="CHEBI:18420"/>
    </cofactor>
</comment>
<dbReference type="InterPro" id="IPR050469">
    <property type="entry name" value="Diguanylate_Cyclase"/>
</dbReference>
<proteinExistence type="predicted"/>
<dbReference type="CDD" id="cd01949">
    <property type="entry name" value="GGDEF"/>
    <property type="match status" value="1"/>
</dbReference>
<dbReference type="Pfam" id="PF00990">
    <property type="entry name" value="GGDEF"/>
    <property type="match status" value="1"/>
</dbReference>
<dbReference type="PANTHER" id="PTHR45138">
    <property type="entry name" value="REGULATORY COMPONENTS OF SENSORY TRANSDUCTION SYSTEM"/>
    <property type="match status" value="1"/>
</dbReference>
<evidence type="ECO:0000313" key="6">
    <source>
        <dbReference type="Proteomes" id="UP000315303"/>
    </source>
</evidence>
<sequence length="529" mass="59756">MNKPVAEQQIVALKKKLDAAIQSRSTLEEDFSTQSTSLIQFINKLSLISKGVDLELDNRLAQLRTLFSKAAPFAEIEEKIKVINKILQQYSITNEQNINRIHEQFNHSGETLQKVNGLAPDLRRGLRALLKDTETTKDALIQYVPLLSQLLELYGNTLKQQTSAPKQGLLQALNTQSTQPSAPKVDSGLIEKITEALGALNLSKEHSSHLLAIKKKLLNDKSNEEVLEHFIEIFDLIVADFKDEQQQAKRFLTNLSETLTTVQNAVKETLNVQQSSQKTNDKINHKLQKQLIDMTGTVSKALSLDQVKVDINDKLQIIAGTLEQKAKFEQQNQQLLAEQLQEMSDKVSYLEKQSKVFEEKLAAQQRKSMQDALTKLANRAAFDDYFAKAMVRYHHQPYELALVVIDIDDFKLINDTYGHSAGDKTLQVIANTIQKHSSENAFVARYGGEEFVIVYTNTKSSSLVNELNLINKHVARLPFKFKNNKVSITLSMGATHIHSEDNIHIAFERADQAMYQAKSQGKNQVIYQE</sequence>
<name>A0A502KWF2_9GAMM</name>
<dbReference type="PROSITE" id="PS50887">
    <property type="entry name" value="GGDEF"/>
    <property type="match status" value="1"/>
</dbReference>
<evidence type="ECO:0000259" key="4">
    <source>
        <dbReference type="PROSITE" id="PS50887"/>
    </source>
</evidence>
<dbReference type="Proteomes" id="UP000315303">
    <property type="component" value="Unassembled WGS sequence"/>
</dbReference>
<dbReference type="EMBL" id="SAWY01000040">
    <property type="protein sequence ID" value="TPH12547.1"/>
    <property type="molecule type" value="Genomic_DNA"/>
</dbReference>
<keyword evidence="6" id="KW-1185">Reference proteome</keyword>
<accession>A0A502KWF2</accession>
<dbReference type="GO" id="GO:0052621">
    <property type="term" value="F:diguanylate cyclase activity"/>
    <property type="evidence" value="ECO:0007669"/>
    <property type="project" value="UniProtKB-EC"/>
</dbReference>
<dbReference type="Pfam" id="PF20975">
    <property type="entry name" value="DGCcoil"/>
    <property type="match status" value="1"/>
</dbReference>
<dbReference type="InterPro" id="IPR043128">
    <property type="entry name" value="Rev_trsase/Diguanyl_cyclase"/>
</dbReference>
<evidence type="ECO:0000313" key="5">
    <source>
        <dbReference type="EMBL" id="TPH12547.1"/>
    </source>
</evidence>
<protein>
    <recommendedName>
        <fullName evidence="2">diguanylate cyclase</fullName>
        <ecNumber evidence="2">2.7.7.65</ecNumber>
    </recommendedName>
</protein>
<comment type="catalytic activity">
    <reaction evidence="3">
        <text>2 GTP = 3',3'-c-di-GMP + 2 diphosphate</text>
        <dbReference type="Rhea" id="RHEA:24898"/>
        <dbReference type="ChEBI" id="CHEBI:33019"/>
        <dbReference type="ChEBI" id="CHEBI:37565"/>
        <dbReference type="ChEBI" id="CHEBI:58805"/>
        <dbReference type="EC" id="2.7.7.65"/>
    </reaction>
</comment>
<comment type="caution">
    <text evidence="5">The sequence shown here is derived from an EMBL/GenBank/DDBJ whole genome shotgun (WGS) entry which is preliminary data.</text>
</comment>